<sequence>MPSSPSSDKPKLSTSSIAAAKLVHGPTSPTSGGSSSSGPSSSSSSTPRISSPLTGKTSVGVRPPNSGLNHSDSSIKRASPLYSPAVSAQTLTGNAPTSAKLVSRGSPESTPQGTVLADSPQSIPVSLPDTTQSLARNRPRGQSTSTIRADDHLHLGEPRENSLPNRASPAPTLSNVASSFLPPNVSSSSIGVGHGRSVAMMPTMEPPHSKPHTTHGRSKSRSRSRSRDSSKIDLPGVGSIDLRTGVGLEAFSAPTRHRVSTSEVSHEEQAALGVELLSAERQEVAMLGDRTYKHRSMTSASAGFQSGQGFGSGIPGGSATVTVTASASRRAVKETQKLGALETSTGRRRTLGGASDPEEEQLDGWFSARGHVARAVRAALGPGSNVHHEVLDDLALITGEDSTPHTSQVRVPARLPASASTSGRDILDLAANAAHDILELGTDFLDFAPIPGLQSAARTLLAVWDALEGVDLNRLACLRLVQRCADTLYSVRQEIHEAGDEVTVELRKPIDQLDQAFQDILDLMLKIADMSFLKRYLKRDDIARQLSGSHDAITSAVAMFNLQVQIRCLKYAQATFKNTRQLLDQMGQTQSPETTPVPGSQRPLPRVQEVQKQHVMPPADIPTIVQPGDVVEQLREVHGRKNWDDRRVDEEGRRRILADAMRPGNDALIVQKLQLDPTQWPEAIKALQRELEREIEKNGMASSFLPGQAQPTKSQPDAGNGLGLEVGPETEAPVQMPVGQPAIAPPLTMDPTGDVILEDVEDTRPGVPEVVSGTNLARAGTTSTVDSTESGYESTTHGKDTLDREFLESVIDALRRMSRGSETVLPPWTITNFEIDKEKQIGTGFFATVFKGSWRRRIVAIKELVPSAPRNLFVHEVEIWQSLHHPNLLELYGASSTTADPPWFFISPYMKHGDLSHFLSRLQVDITASNGFATTSSAVQGPVVPMMGARRGSSRSPTRGAAGGGAGIGGWRMLSTPPQGVPAEVLDEKRLQKSTDLLRFMHEIAKGMEYLHSRSVLHGDLKGVNVLVNDRLHCVITDFGQSELKSEAYRISGMVNPHGTFRWQAPELLRGSSDLTTEMDIYSFAITCVEILNWGKVPFSLMDDDSYRHLVLKENGRPTVPASRFVTPPFMELLNAAWNVDPFKRPSFSKIVQTLRQIRKTPGIEIEEVASPPALDQSELEGFTRRVSPDMHPIPLPGRGVLDALGLSPASSDAGSYRTAREFSNSPPKTDTLYLTRSEESVHEPISMPEPVIFNPNTPARSRASSLFTSSPSNESEDDHLKLLDFDGYESPVPLDERLAEIRNERRYRMLLNHDYHPSLTLPLWSPSPIPVGSVGYLLKPNGSFVTLFNAFNPLKSAGVNLPSLHGYGLVSVGKQRQDKRSAAQRGLDVVAGLFKSSHSTSISRKYSFPLRAGHKGAFICAESTLYHYMEALDTPKKWFKANIGAIIEQFGSLHEVQKEDIFLTIGTLSAPDYALFVSHSHPDGQAHFNIYSSQREGQPWGTFTTDTEVSPGLAGPSYHEELGDIQCASKVSVSGGAWDTVLIAKLRFKPDVLEPTSL</sequence>
<dbReference type="PROSITE" id="PS50011">
    <property type="entry name" value="PROTEIN_KINASE_DOM"/>
    <property type="match status" value="1"/>
</dbReference>
<reference evidence="10" key="1">
    <citation type="submission" date="2024-06" db="EMBL/GenBank/DDBJ databases">
        <title>Multi-omics analyses provide insights into the biosynthesis of the anticancer antibiotic pleurotin in Hohenbuehelia grisea.</title>
        <authorList>
            <person name="Weaver J.A."/>
            <person name="Alberti F."/>
        </authorList>
    </citation>
    <scope>NUCLEOTIDE SEQUENCE [LARGE SCALE GENOMIC DNA]</scope>
    <source>
        <strain evidence="10">T-177</strain>
    </source>
</reference>
<feature type="compositionally biased region" description="Polar residues" evidence="7">
    <location>
        <begin position="86"/>
        <end position="97"/>
    </location>
</feature>
<protein>
    <recommendedName>
        <fullName evidence="8">Protein kinase domain-containing protein</fullName>
    </recommendedName>
</protein>
<evidence type="ECO:0000256" key="4">
    <source>
        <dbReference type="ARBA" id="ARBA00022777"/>
    </source>
</evidence>
<dbReference type="PANTHER" id="PTHR44329">
    <property type="entry name" value="SERINE/THREONINE-PROTEIN KINASE TNNI3K-RELATED"/>
    <property type="match status" value="1"/>
</dbReference>
<comment type="caution">
    <text evidence="9">The sequence shown here is derived from an EMBL/GenBank/DDBJ whole genome shotgun (WGS) entry which is preliminary data.</text>
</comment>
<keyword evidence="4" id="KW-0418">Kinase</keyword>
<keyword evidence="10" id="KW-1185">Reference proteome</keyword>
<dbReference type="Proteomes" id="UP001556367">
    <property type="component" value="Unassembled WGS sequence"/>
</dbReference>
<feature type="compositionally biased region" description="Low complexity" evidence="7">
    <location>
        <begin position="1"/>
        <end position="16"/>
    </location>
</feature>
<dbReference type="PROSITE" id="PS00107">
    <property type="entry name" value="PROTEIN_KINASE_ATP"/>
    <property type="match status" value="1"/>
</dbReference>
<dbReference type="InterPro" id="IPR017441">
    <property type="entry name" value="Protein_kinase_ATP_BS"/>
</dbReference>
<evidence type="ECO:0000259" key="8">
    <source>
        <dbReference type="PROSITE" id="PS50011"/>
    </source>
</evidence>
<dbReference type="PROSITE" id="PS00108">
    <property type="entry name" value="PROTEIN_KINASE_ST"/>
    <property type="match status" value="1"/>
</dbReference>
<feature type="compositionally biased region" description="Polar residues" evidence="7">
    <location>
        <begin position="106"/>
        <end position="147"/>
    </location>
</feature>
<feature type="compositionally biased region" description="Polar residues" evidence="7">
    <location>
        <begin position="778"/>
        <end position="795"/>
    </location>
</feature>
<dbReference type="PANTHER" id="PTHR44329:SF288">
    <property type="entry name" value="MITOGEN-ACTIVATED PROTEIN KINASE KINASE KINASE 20"/>
    <property type="match status" value="1"/>
</dbReference>
<dbReference type="EMBL" id="JASNQZ010000010">
    <property type="protein sequence ID" value="KAL0952988.1"/>
    <property type="molecule type" value="Genomic_DNA"/>
</dbReference>
<dbReference type="InterPro" id="IPR008271">
    <property type="entry name" value="Ser/Thr_kinase_AS"/>
</dbReference>
<dbReference type="Pfam" id="PF07714">
    <property type="entry name" value="PK_Tyr_Ser-Thr"/>
    <property type="match status" value="1"/>
</dbReference>
<feature type="region of interest" description="Disordered" evidence="7">
    <location>
        <begin position="337"/>
        <end position="360"/>
    </location>
</feature>
<dbReference type="Gene3D" id="1.20.930.20">
    <property type="entry name" value="Adaptor protein Cbl, N-terminal domain"/>
    <property type="match status" value="1"/>
</dbReference>
<keyword evidence="3 6" id="KW-0547">Nucleotide-binding</keyword>
<keyword evidence="1" id="KW-0723">Serine/threonine-protein kinase</keyword>
<dbReference type="InterPro" id="IPR011009">
    <property type="entry name" value="Kinase-like_dom_sf"/>
</dbReference>
<feature type="region of interest" description="Disordered" evidence="7">
    <location>
        <begin position="703"/>
        <end position="723"/>
    </location>
</feature>
<dbReference type="SUPFAM" id="SSF56112">
    <property type="entry name" value="Protein kinase-like (PK-like)"/>
    <property type="match status" value="1"/>
</dbReference>
<keyword evidence="2" id="KW-0808">Transferase</keyword>
<feature type="region of interest" description="Disordered" evidence="7">
    <location>
        <begin position="948"/>
        <end position="969"/>
    </location>
</feature>
<evidence type="ECO:0000256" key="3">
    <source>
        <dbReference type="ARBA" id="ARBA00022741"/>
    </source>
</evidence>
<feature type="domain" description="Protein kinase" evidence="8">
    <location>
        <begin position="835"/>
        <end position="1164"/>
    </location>
</feature>
<dbReference type="Gene3D" id="1.10.510.10">
    <property type="entry name" value="Transferase(Phosphotransferase) domain 1"/>
    <property type="match status" value="1"/>
</dbReference>
<dbReference type="InterPro" id="IPR059179">
    <property type="entry name" value="MLKL-like_MCAfunc"/>
</dbReference>
<feature type="compositionally biased region" description="Basic residues" evidence="7">
    <location>
        <begin position="209"/>
        <end position="224"/>
    </location>
</feature>
<feature type="compositionally biased region" description="Polar residues" evidence="7">
    <location>
        <begin position="1222"/>
        <end position="1232"/>
    </location>
</feature>
<feature type="region of interest" description="Disordered" evidence="7">
    <location>
        <begin position="1213"/>
        <end position="1232"/>
    </location>
</feature>
<dbReference type="InterPro" id="IPR000719">
    <property type="entry name" value="Prot_kinase_dom"/>
</dbReference>
<feature type="compositionally biased region" description="Low complexity" evidence="7">
    <location>
        <begin position="25"/>
        <end position="52"/>
    </location>
</feature>
<feature type="region of interest" description="Disordered" evidence="7">
    <location>
        <begin position="778"/>
        <end position="798"/>
    </location>
</feature>
<evidence type="ECO:0000313" key="10">
    <source>
        <dbReference type="Proteomes" id="UP001556367"/>
    </source>
</evidence>
<feature type="region of interest" description="Disordered" evidence="7">
    <location>
        <begin position="1"/>
        <end position="238"/>
    </location>
</feature>
<dbReference type="InterPro" id="IPR051681">
    <property type="entry name" value="Ser/Thr_Kinases-Pseudokinases"/>
</dbReference>
<evidence type="ECO:0000256" key="6">
    <source>
        <dbReference type="PROSITE-ProRule" id="PRU10141"/>
    </source>
</evidence>
<feature type="compositionally biased region" description="Basic and acidic residues" evidence="7">
    <location>
        <begin position="148"/>
        <end position="160"/>
    </location>
</feature>
<accession>A0ABR3JC32</accession>
<dbReference type="CDD" id="cd21037">
    <property type="entry name" value="MLKL_NTD"/>
    <property type="match status" value="1"/>
</dbReference>
<dbReference type="Gene3D" id="3.30.200.20">
    <property type="entry name" value="Phosphorylase Kinase, domain 1"/>
    <property type="match status" value="1"/>
</dbReference>
<feature type="binding site" evidence="6">
    <location>
        <position position="862"/>
    </location>
    <ligand>
        <name>ATP</name>
        <dbReference type="ChEBI" id="CHEBI:30616"/>
    </ligand>
</feature>
<feature type="compositionally biased region" description="Low complexity" evidence="7">
    <location>
        <begin position="948"/>
        <end position="960"/>
    </location>
</feature>
<dbReference type="InterPro" id="IPR001245">
    <property type="entry name" value="Ser-Thr/Tyr_kinase_cat_dom"/>
</dbReference>
<evidence type="ECO:0000256" key="1">
    <source>
        <dbReference type="ARBA" id="ARBA00022527"/>
    </source>
</evidence>
<dbReference type="SMART" id="SM00220">
    <property type="entry name" value="S_TKc"/>
    <property type="match status" value="1"/>
</dbReference>
<dbReference type="InterPro" id="IPR036537">
    <property type="entry name" value="Adaptor_Cbl_N_dom_sf"/>
</dbReference>
<gene>
    <name evidence="9" type="ORF">HGRIS_007199</name>
</gene>
<proteinExistence type="predicted"/>
<evidence type="ECO:0000256" key="5">
    <source>
        <dbReference type="ARBA" id="ARBA00022840"/>
    </source>
</evidence>
<organism evidence="9 10">
    <name type="scientific">Hohenbuehelia grisea</name>
    <dbReference type="NCBI Taxonomy" id="104357"/>
    <lineage>
        <taxon>Eukaryota</taxon>
        <taxon>Fungi</taxon>
        <taxon>Dikarya</taxon>
        <taxon>Basidiomycota</taxon>
        <taxon>Agaricomycotina</taxon>
        <taxon>Agaricomycetes</taxon>
        <taxon>Agaricomycetidae</taxon>
        <taxon>Agaricales</taxon>
        <taxon>Pleurotineae</taxon>
        <taxon>Pleurotaceae</taxon>
        <taxon>Hohenbuehelia</taxon>
    </lineage>
</organism>
<feature type="compositionally biased region" description="Low complexity" evidence="7">
    <location>
        <begin position="178"/>
        <end position="189"/>
    </location>
</feature>
<name>A0ABR3JC32_9AGAR</name>
<evidence type="ECO:0000313" key="9">
    <source>
        <dbReference type="EMBL" id="KAL0952988.1"/>
    </source>
</evidence>
<evidence type="ECO:0000256" key="2">
    <source>
        <dbReference type="ARBA" id="ARBA00022679"/>
    </source>
</evidence>
<keyword evidence="5 6" id="KW-0067">ATP-binding</keyword>
<evidence type="ECO:0000256" key="7">
    <source>
        <dbReference type="SAM" id="MobiDB-lite"/>
    </source>
</evidence>